<dbReference type="RefSeq" id="WP_228427452.1">
    <property type="nucleotide sequence ID" value="NZ_FTOV01000001.1"/>
</dbReference>
<gene>
    <name evidence="1" type="ORF">SAMN05421785_101120</name>
</gene>
<dbReference type="EMBL" id="FTOV01000001">
    <property type="protein sequence ID" value="SIS53176.1"/>
    <property type="molecule type" value="Genomic_DNA"/>
</dbReference>
<accession>A0A1N7JVA8</accession>
<evidence type="ECO:0000313" key="2">
    <source>
        <dbReference type="Proteomes" id="UP000185781"/>
    </source>
</evidence>
<evidence type="ECO:0008006" key="3">
    <source>
        <dbReference type="Google" id="ProtNLM"/>
    </source>
</evidence>
<proteinExistence type="predicted"/>
<dbReference type="STRING" id="373672.SAMN05421785_101120"/>
<dbReference type="InterPro" id="IPR015018">
    <property type="entry name" value="DUF1905"/>
</dbReference>
<dbReference type="Proteomes" id="UP000185781">
    <property type="component" value="Unassembled WGS sequence"/>
</dbReference>
<dbReference type="Gene3D" id="2.40.30.100">
    <property type="entry name" value="AF2212/PG0164-like"/>
    <property type="match status" value="1"/>
</dbReference>
<protein>
    <recommendedName>
        <fullName evidence="3">DUF1905 domain-containing protein</fullName>
    </recommendedName>
</protein>
<dbReference type="Pfam" id="PF08922">
    <property type="entry name" value="DUF1905"/>
    <property type="match status" value="1"/>
</dbReference>
<dbReference type="AlphaFoldDB" id="A0A1N7JVA8"/>
<organism evidence="1 2">
    <name type="scientific">Chryseobacterium gambrini</name>
    <dbReference type="NCBI Taxonomy" id="373672"/>
    <lineage>
        <taxon>Bacteria</taxon>
        <taxon>Pseudomonadati</taxon>
        <taxon>Bacteroidota</taxon>
        <taxon>Flavobacteriia</taxon>
        <taxon>Flavobacteriales</taxon>
        <taxon>Weeksellaceae</taxon>
        <taxon>Chryseobacterium group</taxon>
        <taxon>Chryseobacterium</taxon>
    </lineage>
</organism>
<evidence type="ECO:0000313" key="1">
    <source>
        <dbReference type="EMBL" id="SIS53176.1"/>
    </source>
</evidence>
<name>A0A1N7JVA8_9FLAO</name>
<sequence length="103" mass="12143">MNLKKRGSIKYEFTTKMWQSSGKGGWYFVSLPHKLAEEIRKNLKSEEEGWGRLKAKAQIGNSEWETAIWFDSKHETYLLPLKAEIRKKEKLETGKDIQTILWI</sequence>
<reference evidence="1 2" key="1">
    <citation type="submission" date="2017-01" db="EMBL/GenBank/DDBJ databases">
        <authorList>
            <person name="Mah S.A."/>
            <person name="Swanson W.J."/>
            <person name="Moy G.W."/>
            <person name="Vacquier V.D."/>
        </authorList>
    </citation>
    <scope>NUCLEOTIDE SEQUENCE [LARGE SCALE GENOMIC DNA]</scope>
    <source>
        <strain evidence="1 2">DSM 18014</strain>
    </source>
</reference>
<dbReference type="InterPro" id="IPR037079">
    <property type="entry name" value="AF2212/PG0164-like_sf"/>
</dbReference>
<dbReference type="SUPFAM" id="SSF141694">
    <property type="entry name" value="AF2212/PG0164-like"/>
    <property type="match status" value="1"/>
</dbReference>